<gene>
    <name evidence="6" type="ORF">LTR24_008415</name>
</gene>
<dbReference type="PRINTS" id="PR00457">
    <property type="entry name" value="ANPEROXIDASE"/>
</dbReference>
<keyword evidence="7" id="KW-1185">Reference proteome</keyword>
<evidence type="ECO:0000256" key="1">
    <source>
        <dbReference type="ARBA" id="ARBA00022617"/>
    </source>
</evidence>
<keyword evidence="2" id="KW-0479">Metal-binding</keyword>
<keyword evidence="5" id="KW-0408">Iron</keyword>
<evidence type="ECO:0000313" key="7">
    <source>
        <dbReference type="Proteomes" id="UP001345013"/>
    </source>
</evidence>
<dbReference type="Pfam" id="PF03098">
    <property type="entry name" value="An_peroxidase"/>
    <property type="match status" value="3"/>
</dbReference>
<accession>A0ABR0K037</accession>
<comment type="caution">
    <text evidence="6">The sequence shown here is derived from an EMBL/GenBank/DDBJ whole genome shotgun (WGS) entry which is preliminary data.</text>
</comment>
<evidence type="ECO:0000256" key="3">
    <source>
        <dbReference type="ARBA" id="ARBA00022964"/>
    </source>
</evidence>
<dbReference type="CDD" id="cd09817">
    <property type="entry name" value="linoleate_diol_synthase_like"/>
    <property type="match status" value="1"/>
</dbReference>
<reference evidence="6 7" key="1">
    <citation type="submission" date="2023-08" db="EMBL/GenBank/DDBJ databases">
        <title>Black Yeasts Isolated from many extreme environments.</title>
        <authorList>
            <person name="Coleine C."/>
            <person name="Stajich J.E."/>
            <person name="Selbmann L."/>
        </authorList>
    </citation>
    <scope>NUCLEOTIDE SEQUENCE [LARGE SCALE GENOMIC DNA]</scope>
    <source>
        <strain evidence="6 7">CCFEE 5885</strain>
    </source>
</reference>
<dbReference type="InterPro" id="IPR019791">
    <property type="entry name" value="Haem_peroxidase_animal"/>
</dbReference>
<evidence type="ECO:0000256" key="2">
    <source>
        <dbReference type="ARBA" id="ARBA00022723"/>
    </source>
</evidence>
<dbReference type="InterPro" id="IPR037120">
    <property type="entry name" value="Haem_peroxidase_sf_animal"/>
</dbReference>
<dbReference type="PANTHER" id="PTHR11903">
    <property type="entry name" value="PROSTAGLANDIN G/H SYNTHASE"/>
    <property type="match status" value="1"/>
</dbReference>
<evidence type="ECO:0000313" key="6">
    <source>
        <dbReference type="EMBL" id="KAK5080792.1"/>
    </source>
</evidence>
<name>A0ABR0K037_9EURO</name>
<evidence type="ECO:0000256" key="4">
    <source>
        <dbReference type="ARBA" id="ARBA00023002"/>
    </source>
</evidence>
<proteinExistence type="predicted"/>
<dbReference type="SUPFAM" id="SSF48113">
    <property type="entry name" value="Heme-dependent peroxidases"/>
    <property type="match status" value="1"/>
</dbReference>
<dbReference type="Gene3D" id="1.10.640.10">
    <property type="entry name" value="Haem peroxidase domain superfamily, animal type"/>
    <property type="match status" value="1"/>
</dbReference>
<protein>
    <submittedName>
        <fullName evidence="6">Uncharacterized protein</fullName>
    </submittedName>
</protein>
<keyword evidence="4" id="KW-0560">Oxidoreductase</keyword>
<keyword evidence="1" id="KW-0349">Heme</keyword>
<dbReference type="Proteomes" id="UP001345013">
    <property type="component" value="Unassembled WGS sequence"/>
</dbReference>
<dbReference type="PROSITE" id="PS50292">
    <property type="entry name" value="PEROXIDASE_3"/>
    <property type="match status" value="1"/>
</dbReference>
<dbReference type="InterPro" id="IPR010255">
    <property type="entry name" value="Haem_peroxidase_sf"/>
</dbReference>
<keyword evidence="3" id="KW-0223">Dioxygenase</keyword>
<dbReference type="InterPro" id="IPR050783">
    <property type="entry name" value="Oxylipin_biosynth_metab"/>
</dbReference>
<dbReference type="InterPro" id="IPR034812">
    <property type="entry name" value="Ppo-like_N"/>
</dbReference>
<organism evidence="6 7">
    <name type="scientific">Lithohypha guttulata</name>
    <dbReference type="NCBI Taxonomy" id="1690604"/>
    <lineage>
        <taxon>Eukaryota</taxon>
        <taxon>Fungi</taxon>
        <taxon>Dikarya</taxon>
        <taxon>Ascomycota</taxon>
        <taxon>Pezizomycotina</taxon>
        <taxon>Eurotiomycetes</taxon>
        <taxon>Chaetothyriomycetidae</taxon>
        <taxon>Chaetothyriales</taxon>
        <taxon>Trichomeriaceae</taxon>
        <taxon>Lithohypha</taxon>
    </lineage>
</organism>
<dbReference type="EMBL" id="JAVRRG010000145">
    <property type="protein sequence ID" value="KAK5080792.1"/>
    <property type="molecule type" value="Genomic_DNA"/>
</dbReference>
<dbReference type="PANTHER" id="PTHR11903:SF37">
    <property type="entry name" value="PSI-PRODUCING OXYGENASE A"/>
    <property type="match status" value="1"/>
</dbReference>
<evidence type="ECO:0000256" key="5">
    <source>
        <dbReference type="ARBA" id="ARBA00023004"/>
    </source>
</evidence>
<sequence>MATTNGIPRGTSHKEDSFYEHLVNSWGIGDIKTLKDVAMHKLSGELLDDKTYTMEHIIRLTASHARDGKDDFADKLTGKFLHELWEDLEHPPHSYLSYDHVFRKADGSNNNVLYPHIGQAGQPYARSVRPKKMQPPKPDPAVVYESVLKRKKFRPHPNKISSVLFYVASIIIHDCFHTSHKDYAISETSSYLDLSPLYGSNDEQQRKMRTFEGGRLKNDCFSDSRIHGFPPGVGVLLIMFNRFHNDVVENLARIDEGGRFSSIKTGARTTGLTPSADQEKERTPEQLYDEALFQTGRLVTCGLYINIVLQDYVRTILGLNRSDTLWNLDPRANFRNEKIPQAGGNQVSAEFSLVYRWHSCVSESDEAWTDRLIDKVKDFPEGRNLVEKMAGLADKLAKAAPDSEDRKLENLPRDPRTGRYPDEELCQIWVDSVEDVAGAFGAAHVPENLMFVEILSMMQARRWNLASLNEFREYFKLAPHKTFESINPDPHIADQLKRLYGHPDNVEIYPGIVVESAKESMSPGSGLCASWTTSRAILADAVALVRGDRFYTVDYTPNNLTNWGFQRASSDQNINYGGVMYKLVLNAFPNHTQKNSIYAHYPLVNPGENEVLQTTLGHHDKYSYRKPEYRPVVNDRLDQSSWTPLLAGRTGVQKVQQKMTFAEAVMKNGKWKAITEKFYTTELTRKWKNDRYQLGSWQAIDVVDVLNESHLEYIKSVLGIPLGDDWKETLAQVYDSAFTVDTAPHTVSRRLYDAASCIGSYLRGVKGPELGEPALAKMKEVNGHDASEQGWHDVLPTSALVFTTLSRTTARAVESIFVDKGSQPADTIAARSGDKVVVSDLKDVQNPTADVVFAQGVAEIANKIILSIAKTVEPERMPGAQGKIKTIHTANGEVKYLNDVESEHVAFPTTMKIRWKE</sequence>